<dbReference type="Gene3D" id="1.25.40.290">
    <property type="entry name" value="ARM repeat domains"/>
    <property type="match status" value="1"/>
</dbReference>
<accession>A0A0B7I4L0</accession>
<name>A0A0B7I4L0_9FLAO</name>
<sequence>MLFNSIFETLKTYSNEQKAKEMSGYMKNNFLFLGVQSPIRKKITKPFLATLKKDNAIAWELIEQCWQNPYRELQYFALDYLGLKKEFLTLADIPKLKDLALRKSWWDSIDQLDRIIGGIALRFPELNHTLLVWSVDDNFWLRRIAIDHQLLRKEKTNTDLLEKIIVNNLGQTEFFINKAIGWSLRDYSKTNPEWVRDFIKRHESKMTKLSVREACKYI</sequence>
<evidence type="ECO:0000313" key="2">
    <source>
        <dbReference type="Proteomes" id="UP000045051"/>
    </source>
</evidence>
<dbReference type="InterPro" id="IPR016024">
    <property type="entry name" value="ARM-type_fold"/>
</dbReference>
<dbReference type="EMBL" id="CDOI01000112">
    <property type="protein sequence ID" value="CEN44793.1"/>
    <property type="molecule type" value="Genomic_DNA"/>
</dbReference>
<dbReference type="InterPro" id="IPR014825">
    <property type="entry name" value="DNA_alkylation"/>
</dbReference>
<proteinExistence type="predicted"/>
<dbReference type="CDD" id="cd07064">
    <property type="entry name" value="AlkD_like_1"/>
    <property type="match status" value="1"/>
</dbReference>
<protein>
    <submittedName>
        <fullName evidence="1">DNA alkylation repair enzyme</fullName>
    </submittedName>
</protein>
<dbReference type="PANTHER" id="PTHR34070">
    <property type="entry name" value="ARMADILLO-TYPE FOLD"/>
    <property type="match status" value="1"/>
</dbReference>
<dbReference type="Pfam" id="PF08713">
    <property type="entry name" value="DNA_alkylation"/>
    <property type="match status" value="1"/>
</dbReference>
<dbReference type="RefSeq" id="WP_042343857.1">
    <property type="nucleotide sequence ID" value="NZ_CDOI01000112.1"/>
</dbReference>
<organism evidence="1 2">
    <name type="scientific">Capnocytophaga canis</name>
    <dbReference type="NCBI Taxonomy" id="1848903"/>
    <lineage>
        <taxon>Bacteria</taxon>
        <taxon>Pseudomonadati</taxon>
        <taxon>Bacteroidota</taxon>
        <taxon>Flavobacteriia</taxon>
        <taxon>Flavobacteriales</taxon>
        <taxon>Flavobacteriaceae</taxon>
        <taxon>Capnocytophaga</taxon>
    </lineage>
</organism>
<dbReference type="Proteomes" id="UP000045051">
    <property type="component" value="Unassembled WGS sequence"/>
</dbReference>
<dbReference type="Gene3D" id="1.20.1660.10">
    <property type="entry name" value="Hypothetical protein (EF3068)"/>
    <property type="match status" value="1"/>
</dbReference>
<reference evidence="1 2" key="1">
    <citation type="submission" date="2015-01" db="EMBL/GenBank/DDBJ databases">
        <authorList>
            <person name="Xiang T."/>
            <person name="Song Y."/>
            <person name="Huang L."/>
            <person name="Wang B."/>
            <person name="Wu P."/>
        </authorList>
    </citation>
    <scope>NUCLEOTIDE SEQUENCE [LARGE SCALE GENOMIC DNA]</scope>
    <source>
        <strain evidence="1 2">CcD38</strain>
    </source>
</reference>
<dbReference type="AlphaFoldDB" id="A0A0B7I4L0"/>
<dbReference type="PANTHER" id="PTHR34070:SF1">
    <property type="entry name" value="DNA ALKYLATION REPAIR PROTEIN"/>
    <property type="match status" value="1"/>
</dbReference>
<keyword evidence="2" id="KW-1185">Reference proteome</keyword>
<evidence type="ECO:0000313" key="1">
    <source>
        <dbReference type="EMBL" id="CEN44793.1"/>
    </source>
</evidence>
<gene>
    <name evidence="1" type="ORF">CCAND38_20007</name>
</gene>
<dbReference type="SUPFAM" id="SSF48371">
    <property type="entry name" value="ARM repeat"/>
    <property type="match status" value="1"/>
</dbReference>